<evidence type="ECO:0000313" key="1">
    <source>
        <dbReference type="EMBL" id="TNJ29001.1"/>
    </source>
</evidence>
<reference evidence="1 2" key="1">
    <citation type="submission" date="2019-05" db="EMBL/GenBank/DDBJ databases">
        <title>The compact genome of Giardia muris reveals important steps in the evolution of intestinal protozoan parasites.</title>
        <authorList>
            <person name="Xu F."/>
            <person name="Jimenez-Gonzalez A."/>
            <person name="Einarsson E."/>
            <person name="Astvaldsson A."/>
            <person name="Peirasmaki D."/>
            <person name="Eckmann L."/>
            <person name="Andersson J.O."/>
            <person name="Svard S.G."/>
            <person name="Jerlstrom-Hultqvist J."/>
        </authorList>
    </citation>
    <scope>NUCLEOTIDE SEQUENCE [LARGE SCALE GENOMIC DNA]</scope>
    <source>
        <strain evidence="1 2">Roberts-Thomson</strain>
    </source>
</reference>
<keyword evidence="2" id="KW-1185">Reference proteome</keyword>
<proteinExistence type="predicted"/>
<dbReference type="OrthoDB" id="10252861at2759"/>
<dbReference type="EMBL" id="VDLU01000002">
    <property type="protein sequence ID" value="TNJ29001.1"/>
    <property type="molecule type" value="Genomic_DNA"/>
</dbReference>
<name>A0A4Z1T8Z6_GIAMU</name>
<gene>
    <name evidence="1" type="ORF">GMRT_11826</name>
</gene>
<dbReference type="AlphaFoldDB" id="A0A4Z1T8Z6"/>
<accession>A0A4Z1T8Z6</accession>
<dbReference type="VEuPathDB" id="GiardiaDB:GMRT_11826"/>
<organism evidence="1 2">
    <name type="scientific">Giardia muris</name>
    <dbReference type="NCBI Taxonomy" id="5742"/>
    <lineage>
        <taxon>Eukaryota</taxon>
        <taxon>Metamonada</taxon>
        <taxon>Diplomonadida</taxon>
        <taxon>Hexamitidae</taxon>
        <taxon>Giardiinae</taxon>
        <taxon>Giardia</taxon>
    </lineage>
</organism>
<evidence type="ECO:0000313" key="2">
    <source>
        <dbReference type="Proteomes" id="UP000315496"/>
    </source>
</evidence>
<protein>
    <submittedName>
        <fullName evidence="1">Uncharacterized protein</fullName>
    </submittedName>
</protein>
<sequence length="420" mass="47497">MSANSGKAVVSLPLHYLAPELISEDQQYTHNTVEFARLFKSVCRSLHTFPRCLHTLTCADANEFYRWLEYREVRRLCPRPHATILREALLGDALTIYNSGVGFSPLPNCIPLTLLESAKGYMLYRYLCQCSIWAYPSCLNIANARTLAQSMAVTHLMAEGICAFEVMRRVEKGGTILVQCAVPGCNLCFMTDLGALFEKTVVDDAHESACPLQKHVLSHFMVSPLWKPFRCSYCVSMILHGIPDLNPVRQCDSESEGENEQDSRRRAPRAMIYRGDSCKYDCMVPPLPEVVEILEEAKSMKGSEDEVLEWKCTQALRFFIGTIGELALHLQRHGILTHKWHFTHLGERGLLPSWHNGMSLVEHNVPYVCPVCMFTSFDHDVVLTHLRGEKVCGCCMNMFEGLSSCLAPRNYKNPRKKGVK</sequence>
<dbReference type="Proteomes" id="UP000315496">
    <property type="component" value="Chromosome 2"/>
</dbReference>
<comment type="caution">
    <text evidence="1">The sequence shown here is derived from an EMBL/GenBank/DDBJ whole genome shotgun (WGS) entry which is preliminary data.</text>
</comment>